<dbReference type="Proteomes" id="UP000184241">
    <property type="component" value="Unassembled WGS sequence"/>
</dbReference>
<evidence type="ECO:0000256" key="3">
    <source>
        <dbReference type="RuleBase" id="RU000363"/>
    </source>
</evidence>
<accession>A0A1M5ZC94</accession>
<dbReference type="InterPro" id="IPR036291">
    <property type="entry name" value="NAD(P)-bd_dom_sf"/>
</dbReference>
<sequence length="258" mass="29206">MKEYTLITGATSGLGYEFSKIFAQNGNNLILIGRRLEKLQEIKKELENLNNIKIEIISVDLSKKESVDYIYDFVNKKDIFVDNLINNAGFGSYGAFYKVEEAKDLEMIDVNIYALTKLIKKFLPSMIEKNKGGILNVASTAAFAPGVNMSVYYATKAYVLSLTEALYEECLGYNVKIMALCPGAVKTEFQQMAKVEKSDISKNNLMDATYVVKEAYEEFTYKKSVLLVPGFKNKLLVQAVRFMPRWVTRKIIKKVNKG</sequence>
<keyword evidence="4" id="KW-0175">Coiled coil</keyword>
<dbReference type="GO" id="GO:0016491">
    <property type="term" value="F:oxidoreductase activity"/>
    <property type="evidence" value="ECO:0007669"/>
    <property type="project" value="UniProtKB-KW"/>
</dbReference>
<dbReference type="PRINTS" id="PR00080">
    <property type="entry name" value="SDRFAMILY"/>
</dbReference>
<evidence type="ECO:0000256" key="2">
    <source>
        <dbReference type="ARBA" id="ARBA00023002"/>
    </source>
</evidence>
<name>A0A1M5ZC94_9CLOT</name>
<feature type="coiled-coil region" evidence="4">
    <location>
        <begin position="29"/>
        <end position="56"/>
    </location>
</feature>
<evidence type="ECO:0008006" key="7">
    <source>
        <dbReference type="Google" id="ProtNLM"/>
    </source>
</evidence>
<keyword evidence="2" id="KW-0560">Oxidoreductase</keyword>
<reference evidence="5 6" key="1">
    <citation type="submission" date="2016-11" db="EMBL/GenBank/DDBJ databases">
        <authorList>
            <person name="Jaros S."/>
            <person name="Januszkiewicz K."/>
            <person name="Wedrychowicz H."/>
        </authorList>
    </citation>
    <scope>NUCLEOTIDE SEQUENCE [LARGE SCALE GENOMIC DNA]</scope>
    <source>
        <strain evidence="5 6">DSM 6191</strain>
    </source>
</reference>
<dbReference type="PANTHER" id="PTHR44196:SF2">
    <property type="entry name" value="SHORT-CHAIN DEHYDROGENASE-RELATED"/>
    <property type="match status" value="1"/>
</dbReference>
<dbReference type="AlphaFoldDB" id="A0A1M5ZC94"/>
<comment type="similarity">
    <text evidence="1 3">Belongs to the short-chain dehydrogenases/reductases (SDR) family.</text>
</comment>
<evidence type="ECO:0000256" key="4">
    <source>
        <dbReference type="SAM" id="Coils"/>
    </source>
</evidence>
<evidence type="ECO:0000256" key="1">
    <source>
        <dbReference type="ARBA" id="ARBA00006484"/>
    </source>
</evidence>
<evidence type="ECO:0000313" key="6">
    <source>
        <dbReference type="Proteomes" id="UP000184241"/>
    </source>
</evidence>
<dbReference type="EMBL" id="FQXU01000008">
    <property type="protein sequence ID" value="SHI21830.1"/>
    <property type="molecule type" value="Genomic_DNA"/>
</dbReference>
<dbReference type="PANTHER" id="PTHR44196">
    <property type="entry name" value="DEHYDROGENASE/REDUCTASE SDR FAMILY MEMBER 7B"/>
    <property type="match status" value="1"/>
</dbReference>
<dbReference type="InterPro" id="IPR002347">
    <property type="entry name" value="SDR_fam"/>
</dbReference>
<dbReference type="PIRSF" id="PIRSF000126">
    <property type="entry name" value="11-beta-HSD1"/>
    <property type="match status" value="1"/>
</dbReference>
<dbReference type="Pfam" id="PF00106">
    <property type="entry name" value="adh_short"/>
    <property type="match status" value="1"/>
</dbReference>
<dbReference type="GO" id="GO:0016020">
    <property type="term" value="C:membrane"/>
    <property type="evidence" value="ECO:0007669"/>
    <property type="project" value="TreeGrafter"/>
</dbReference>
<evidence type="ECO:0000313" key="5">
    <source>
        <dbReference type="EMBL" id="SHI21830.1"/>
    </source>
</evidence>
<proteinExistence type="inferred from homology"/>
<dbReference type="Gene3D" id="3.40.50.720">
    <property type="entry name" value="NAD(P)-binding Rossmann-like Domain"/>
    <property type="match status" value="1"/>
</dbReference>
<dbReference type="RefSeq" id="WP_073020294.1">
    <property type="nucleotide sequence ID" value="NZ_FQXU01000008.1"/>
</dbReference>
<organism evidence="5 6">
    <name type="scientific">Clostridium intestinale DSM 6191</name>
    <dbReference type="NCBI Taxonomy" id="1121320"/>
    <lineage>
        <taxon>Bacteria</taxon>
        <taxon>Bacillati</taxon>
        <taxon>Bacillota</taxon>
        <taxon>Clostridia</taxon>
        <taxon>Eubacteriales</taxon>
        <taxon>Clostridiaceae</taxon>
        <taxon>Clostridium</taxon>
    </lineage>
</organism>
<protein>
    <recommendedName>
        <fullName evidence="7">Short-chain dehydrogenase</fullName>
    </recommendedName>
</protein>
<dbReference type="PRINTS" id="PR00081">
    <property type="entry name" value="GDHRDH"/>
</dbReference>
<gene>
    <name evidence="5" type="ORF">SAMN02745941_02775</name>
</gene>
<dbReference type="SUPFAM" id="SSF51735">
    <property type="entry name" value="NAD(P)-binding Rossmann-fold domains"/>
    <property type="match status" value="1"/>
</dbReference>